<feature type="transmembrane region" description="Helical" evidence="1">
    <location>
        <begin position="14"/>
        <end position="35"/>
    </location>
</feature>
<protein>
    <recommendedName>
        <fullName evidence="4">ABC transporter substrate-binding protein</fullName>
    </recommendedName>
</protein>
<keyword evidence="1" id="KW-0812">Transmembrane</keyword>
<keyword evidence="3" id="KW-1185">Reference proteome</keyword>
<dbReference type="InterPro" id="IPR028082">
    <property type="entry name" value="Peripla_BP_I"/>
</dbReference>
<evidence type="ECO:0000256" key="1">
    <source>
        <dbReference type="SAM" id="Phobius"/>
    </source>
</evidence>
<dbReference type="SUPFAM" id="SSF53822">
    <property type="entry name" value="Periplasmic binding protein-like I"/>
    <property type="match status" value="1"/>
</dbReference>
<dbReference type="EMBL" id="BAAASZ010000017">
    <property type="protein sequence ID" value="GAA2435579.1"/>
    <property type="molecule type" value="Genomic_DNA"/>
</dbReference>
<proteinExistence type="predicted"/>
<comment type="caution">
    <text evidence="2">The sequence shown here is derived from an EMBL/GenBank/DDBJ whole genome shotgun (WGS) entry which is preliminary data.</text>
</comment>
<organism evidence="2 3">
    <name type="scientific">Streptomyces macrosporus</name>
    <dbReference type="NCBI Taxonomy" id="44032"/>
    <lineage>
        <taxon>Bacteria</taxon>
        <taxon>Bacillati</taxon>
        <taxon>Actinomycetota</taxon>
        <taxon>Actinomycetes</taxon>
        <taxon>Kitasatosporales</taxon>
        <taxon>Streptomycetaceae</taxon>
        <taxon>Streptomyces</taxon>
    </lineage>
</organism>
<evidence type="ECO:0000313" key="2">
    <source>
        <dbReference type="EMBL" id="GAA2435579.1"/>
    </source>
</evidence>
<evidence type="ECO:0000313" key="3">
    <source>
        <dbReference type="Proteomes" id="UP001501638"/>
    </source>
</evidence>
<accession>A0ABP5WWK7</accession>
<sequence length="482" mass="53014">MPGRRISLLAVKRAVTAAVVLAVLAGVSIVLWDWYAERRSRCADGVTRMEATGECVGVTDGSHVFEGHLKEVTEKIAAENEKLVESGEPYVSIAYMTSFTLRGSDSNSKESVRHELQGAYLAQYRGNRGDLRGVPRVRLLIANVGSESRYWEHTVRELVARKEKERLVAVTGLGPSTTRNLAALRELSEQGLATVAGAMTATSIGDEEGFVRVAPTNRDEARAAARYLRRERIATAVVVKDAARHNLYAETLSEDFAAEFPRKGRHELVTEARTFDSSKAAWETELAFIAQQLCHHEPAAVYFAGRGKHLTHFLDRLANRPCTDWNVTVMTGDDTTNLTKEQLTDAARSGIRVLYTGLAHPDMWSDHPDRVSQPSIRAFREGDLMDRWFPSDRHGDGQAMMAHDAVLTAAVGAQMAAGGESEVTGETVGTMFRQMHGEQRVPGTSGFLSFRNDGNPAERAVPILELRPDGNPVFVEVVFPRG</sequence>
<keyword evidence="1" id="KW-0472">Membrane</keyword>
<name>A0ABP5WWK7_9ACTN</name>
<keyword evidence="1" id="KW-1133">Transmembrane helix</keyword>
<gene>
    <name evidence="2" type="ORF">GCM10010405_18340</name>
</gene>
<dbReference type="Proteomes" id="UP001501638">
    <property type="component" value="Unassembled WGS sequence"/>
</dbReference>
<dbReference type="RefSeq" id="WP_344321635.1">
    <property type="nucleotide sequence ID" value="NZ_BAAASZ010000017.1"/>
</dbReference>
<evidence type="ECO:0008006" key="4">
    <source>
        <dbReference type="Google" id="ProtNLM"/>
    </source>
</evidence>
<reference evidence="3" key="1">
    <citation type="journal article" date="2019" name="Int. J. Syst. Evol. Microbiol.">
        <title>The Global Catalogue of Microorganisms (GCM) 10K type strain sequencing project: providing services to taxonomists for standard genome sequencing and annotation.</title>
        <authorList>
            <consortium name="The Broad Institute Genomics Platform"/>
            <consortium name="The Broad Institute Genome Sequencing Center for Infectious Disease"/>
            <person name="Wu L."/>
            <person name="Ma J."/>
        </authorList>
    </citation>
    <scope>NUCLEOTIDE SEQUENCE [LARGE SCALE GENOMIC DNA]</scope>
    <source>
        <strain evidence="3">JCM 6305</strain>
    </source>
</reference>
<dbReference type="Gene3D" id="3.40.50.2300">
    <property type="match status" value="2"/>
</dbReference>